<organism evidence="1 2">
    <name type="scientific">Caballeronia sordidicola</name>
    <name type="common">Burkholderia sordidicola</name>
    <dbReference type="NCBI Taxonomy" id="196367"/>
    <lineage>
        <taxon>Bacteria</taxon>
        <taxon>Pseudomonadati</taxon>
        <taxon>Pseudomonadota</taxon>
        <taxon>Betaproteobacteria</taxon>
        <taxon>Burkholderiales</taxon>
        <taxon>Burkholderiaceae</taxon>
        <taxon>Caballeronia</taxon>
    </lineage>
</organism>
<dbReference type="AlphaFoldDB" id="A0A242MCZ1"/>
<gene>
    <name evidence="1" type="ORF">PAMC26510_27775</name>
</gene>
<proteinExistence type="predicted"/>
<sequence length="40" mass="5009">MQASQDFHRRQLKFECNESHWTSRFKRHMQDDSQQRITTL</sequence>
<dbReference type="EMBL" id="NBTY01000160">
    <property type="protein sequence ID" value="OTP69009.1"/>
    <property type="molecule type" value="Genomic_DNA"/>
</dbReference>
<protein>
    <submittedName>
        <fullName evidence="1">Uncharacterized protein</fullName>
    </submittedName>
</protein>
<comment type="caution">
    <text evidence="1">The sequence shown here is derived from an EMBL/GenBank/DDBJ whole genome shotgun (WGS) entry which is preliminary data.</text>
</comment>
<evidence type="ECO:0000313" key="2">
    <source>
        <dbReference type="Proteomes" id="UP000194546"/>
    </source>
</evidence>
<name>A0A242MCZ1_CABSO</name>
<reference evidence="1 2" key="1">
    <citation type="submission" date="2017-03" db="EMBL/GenBank/DDBJ databases">
        <title>Genome analysis of strain PAMC 26510.</title>
        <authorList>
            <person name="Oh H.-M."/>
            <person name="Yang J.-A."/>
        </authorList>
    </citation>
    <scope>NUCLEOTIDE SEQUENCE [LARGE SCALE GENOMIC DNA]</scope>
    <source>
        <strain evidence="1 2">PAMC 26510</strain>
    </source>
</reference>
<accession>A0A242MCZ1</accession>
<evidence type="ECO:0000313" key="1">
    <source>
        <dbReference type="EMBL" id="OTP69009.1"/>
    </source>
</evidence>
<dbReference type="Proteomes" id="UP000194546">
    <property type="component" value="Unassembled WGS sequence"/>
</dbReference>